<organism evidence="1 2">
    <name type="scientific">Cuscuta campestris</name>
    <dbReference type="NCBI Taxonomy" id="132261"/>
    <lineage>
        <taxon>Eukaryota</taxon>
        <taxon>Viridiplantae</taxon>
        <taxon>Streptophyta</taxon>
        <taxon>Embryophyta</taxon>
        <taxon>Tracheophyta</taxon>
        <taxon>Spermatophyta</taxon>
        <taxon>Magnoliopsida</taxon>
        <taxon>eudicotyledons</taxon>
        <taxon>Gunneridae</taxon>
        <taxon>Pentapetalae</taxon>
        <taxon>asterids</taxon>
        <taxon>lamiids</taxon>
        <taxon>Solanales</taxon>
        <taxon>Convolvulaceae</taxon>
        <taxon>Cuscuteae</taxon>
        <taxon>Cuscuta</taxon>
        <taxon>Cuscuta subgen. Grammica</taxon>
        <taxon>Cuscuta sect. Cleistogrammica</taxon>
    </lineage>
</organism>
<reference evidence="1 2" key="1">
    <citation type="submission" date="2018-04" db="EMBL/GenBank/DDBJ databases">
        <authorList>
            <person name="Vogel A."/>
        </authorList>
    </citation>
    <scope>NUCLEOTIDE SEQUENCE [LARGE SCALE GENOMIC DNA]</scope>
</reference>
<protein>
    <submittedName>
        <fullName evidence="1">Uncharacterized protein</fullName>
    </submittedName>
</protein>
<sequence>MATRRTREVIRWCQRVGDSGGKESPAVGPFDGEGVAAAGAIEGEGAAAVGAFGGEGTAASGAIEGRMSLGLRLLSFSAASVGD</sequence>
<accession>A0A484L4K8</accession>
<gene>
    <name evidence="1" type="ORF">CCAM_LOCUS12986</name>
</gene>
<keyword evidence="2" id="KW-1185">Reference proteome</keyword>
<evidence type="ECO:0000313" key="1">
    <source>
        <dbReference type="EMBL" id="VFQ71210.1"/>
    </source>
</evidence>
<dbReference type="AlphaFoldDB" id="A0A484L4K8"/>
<evidence type="ECO:0000313" key="2">
    <source>
        <dbReference type="Proteomes" id="UP000595140"/>
    </source>
</evidence>
<dbReference type="Proteomes" id="UP000595140">
    <property type="component" value="Unassembled WGS sequence"/>
</dbReference>
<name>A0A484L4K8_9ASTE</name>
<proteinExistence type="predicted"/>
<dbReference type="EMBL" id="OOIL02001001">
    <property type="protein sequence ID" value="VFQ71210.1"/>
    <property type="molecule type" value="Genomic_DNA"/>
</dbReference>